<sequence>FEACIISIHEILGVGRGVQLPGVTSPWGLGGGIHAANGPAIGEGTAPDSWLVASFEELNQRTRRFADDFIEE</sequence>
<protein>
    <submittedName>
        <fullName evidence="1">Uncharacterized protein</fullName>
    </submittedName>
</protein>
<comment type="caution">
    <text evidence="1">The sequence shown here is derived from an EMBL/GenBank/DDBJ whole genome shotgun (WGS) entry which is preliminary data.</text>
</comment>
<gene>
    <name evidence="1" type="ORF">M3O51_20395</name>
</gene>
<name>A0ABT0LW70_9XANT</name>
<keyword evidence="2" id="KW-1185">Reference proteome</keyword>
<accession>A0ABT0LW70</accession>
<evidence type="ECO:0000313" key="2">
    <source>
        <dbReference type="Proteomes" id="UP001167357"/>
    </source>
</evidence>
<reference evidence="1" key="1">
    <citation type="submission" date="2022-04" db="EMBL/GenBank/DDBJ databases">
        <title>Genomic comparison of 19 strains of Xanthomonas nasturtii, a newly emerging watercress pathogen.</title>
        <authorList>
            <person name="Harrison J."/>
            <person name="Greer S."/>
            <person name="Hussain R."/>
            <person name="Lascelles D."/>
            <person name="Roberts M."/>
            <person name="Carter B."/>
            <person name="Bryning A."/>
            <person name="Carroll S."/>
            <person name="Aspin A."/>
            <person name="Cruz L."/>
            <person name="Cruz J."/>
            <person name="Grant M."/>
            <person name="Vicente J."/>
            <person name="Studholme D.J."/>
        </authorList>
    </citation>
    <scope>NUCLEOTIDE SEQUENCE</scope>
    <source>
        <strain evidence="1">10016B</strain>
    </source>
</reference>
<proteinExistence type="predicted"/>
<evidence type="ECO:0000313" key="1">
    <source>
        <dbReference type="EMBL" id="MCL1553588.1"/>
    </source>
</evidence>
<dbReference type="EMBL" id="JAMBED010000089">
    <property type="protein sequence ID" value="MCL1553588.1"/>
    <property type="molecule type" value="Genomic_DNA"/>
</dbReference>
<organism evidence="1 2">
    <name type="scientific">Xanthomonas nasturtii</name>
    <dbReference type="NCBI Taxonomy" id="1843581"/>
    <lineage>
        <taxon>Bacteria</taxon>
        <taxon>Pseudomonadati</taxon>
        <taxon>Pseudomonadota</taxon>
        <taxon>Gammaproteobacteria</taxon>
        <taxon>Lysobacterales</taxon>
        <taxon>Lysobacteraceae</taxon>
        <taxon>Xanthomonas</taxon>
    </lineage>
</organism>
<dbReference type="Proteomes" id="UP001167357">
    <property type="component" value="Unassembled WGS sequence"/>
</dbReference>
<feature type="non-terminal residue" evidence="1">
    <location>
        <position position="1"/>
    </location>
</feature>
<dbReference type="RefSeq" id="WP_249048551.1">
    <property type="nucleotide sequence ID" value="NZ_JAMBED010000089.1"/>
</dbReference>